<organism evidence="1 2">
    <name type="scientific">Nonomuraea soli</name>
    <dbReference type="NCBI Taxonomy" id="1032476"/>
    <lineage>
        <taxon>Bacteria</taxon>
        <taxon>Bacillati</taxon>
        <taxon>Actinomycetota</taxon>
        <taxon>Actinomycetes</taxon>
        <taxon>Streptosporangiales</taxon>
        <taxon>Streptosporangiaceae</taxon>
        <taxon>Nonomuraea</taxon>
    </lineage>
</organism>
<comment type="caution">
    <text evidence="1">The sequence shown here is derived from an EMBL/GenBank/DDBJ whole genome shotgun (WGS) entry which is preliminary data.</text>
</comment>
<evidence type="ECO:0000313" key="1">
    <source>
        <dbReference type="EMBL" id="MBA2892312.1"/>
    </source>
</evidence>
<proteinExistence type="predicted"/>
<dbReference type="EMBL" id="JACDUR010000003">
    <property type="protein sequence ID" value="MBA2892312.1"/>
    <property type="molecule type" value="Genomic_DNA"/>
</dbReference>
<accession>A0A7W0HQZ1</accession>
<keyword evidence="2" id="KW-1185">Reference proteome</keyword>
<dbReference type="RefSeq" id="WP_181611011.1">
    <property type="nucleotide sequence ID" value="NZ_BAABAM010000002.1"/>
</dbReference>
<evidence type="ECO:0000313" key="2">
    <source>
        <dbReference type="Proteomes" id="UP000530928"/>
    </source>
</evidence>
<sequence length="48" mass="5275">MSANTVPEPGQERVDELVDDLEIHAATPVEPELVVVRKQLPPDRASLI</sequence>
<dbReference type="Proteomes" id="UP000530928">
    <property type="component" value="Unassembled WGS sequence"/>
</dbReference>
<name>A0A7W0HQZ1_9ACTN</name>
<gene>
    <name evidence="1" type="ORF">HNR30_003653</name>
</gene>
<dbReference type="AlphaFoldDB" id="A0A7W0HQZ1"/>
<reference evidence="1 2" key="1">
    <citation type="submission" date="2020-07" db="EMBL/GenBank/DDBJ databases">
        <title>Genomic Encyclopedia of Type Strains, Phase IV (KMG-IV): sequencing the most valuable type-strain genomes for metagenomic binning, comparative biology and taxonomic classification.</title>
        <authorList>
            <person name="Goeker M."/>
        </authorList>
    </citation>
    <scope>NUCLEOTIDE SEQUENCE [LARGE SCALE GENOMIC DNA]</scope>
    <source>
        <strain evidence="1 2">DSM 45533</strain>
    </source>
</reference>
<protein>
    <submittedName>
        <fullName evidence="1">Uncharacterized protein</fullName>
    </submittedName>
</protein>